<evidence type="ECO:0000313" key="2">
    <source>
        <dbReference type="Proteomes" id="UP001596254"/>
    </source>
</evidence>
<dbReference type="Proteomes" id="UP001596254">
    <property type="component" value="Unassembled WGS sequence"/>
</dbReference>
<organism evidence="1 2">
    <name type="scientific">Levilactobacillus tongjiangensis</name>
    <dbReference type="NCBI Taxonomy" id="2486023"/>
    <lineage>
        <taxon>Bacteria</taxon>
        <taxon>Bacillati</taxon>
        <taxon>Bacillota</taxon>
        <taxon>Bacilli</taxon>
        <taxon>Lactobacillales</taxon>
        <taxon>Lactobacillaceae</taxon>
        <taxon>Levilactobacillus</taxon>
    </lineage>
</organism>
<evidence type="ECO:0000313" key="1">
    <source>
        <dbReference type="EMBL" id="MFC6206361.1"/>
    </source>
</evidence>
<dbReference type="Pfam" id="PF04221">
    <property type="entry name" value="RelB"/>
    <property type="match status" value="1"/>
</dbReference>
<dbReference type="EMBL" id="JBHSSK010000007">
    <property type="protein sequence ID" value="MFC6206361.1"/>
    <property type="molecule type" value="Genomic_DNA"/>
</dbReference>
<dbReference type="RefSeq" id="WP_125684296.1">
    <property type="nucleotide sequence ID" value="NZ_JBHSSK010000007.1"/>
</dbReference>
<gene>
    <name evidence="1" type="ORF">ACFP1G_02560</name>
</gene>
<dbReference type="Gene3D" id="1.10.1220.10">
    <property type="entry name" value="Met repressor-like"/>
    <property type="match status" value="1"/>
</dbReference>
<accession>A0ABW1SPH2</accession>
<protein>
    <submittedName>
        <fullName evidence="1">Type II toxin-antitoxin system RelB/DinJ family antitoxin</fullName>
    </submittedName>
</protein>
<name>A0ABW1SPH2_9LACO</name>
<comment type="caution">
    <text evidence="1">The sequence shown here is derived from an EMBL/GenBank/DDBJ whole genome shotgun (WGS) entry which is preliminary data.</text>
</comment>
<proteinExistence type="predicted"/>
<dbReference type="InterPro" id="IPR007337">
    <property type="entry name" value="RelB/DinJ"/>
</dbReference>
<reference evidence="2" key="1">
    <citation type="journal article" date="2019" name="Int. J. Syst. Evol. Microbiol.">
        <title>The Global Catalogue of Microorganisms (GCM) 10K type strain sequencing project: providing services to taxonomists for standard genome sequencing and annotation.</title>
        <authorList>
            <consortium name="The Broad Institute Genomics Platform"/>
            <consortium name="The Broad Institute Genome Sequencing Center for Infectious Disease"/>
            <person name="Wu L."/>
            <person name="Ma J."/>
        </authorList>
    </citation>
    <scope>NUCLEOTIDE SEQUENCE [LARGE SCALE GENOMIC DNA]</scope>
    <source>
        <strain evidence="2">CCM 8905</strain>
    </source>
</reference>
<sequence length="97" mass="10897">MQTKSHDKKRVQVNIDRDLVNQAEQIFTDIGLNTTAAVTAFYKQVVATEGLPFQLTRITPQEQLEKVIKKEIDSGNVKQLKSPAEISQWLAGDDEAK</sequence>
<dbReference type="NCBIfam" id="TIGR02384">
    <property type="entry name" value="RelB_DinJ"/>
    <property type="match status" value="1"/>
</dbReference>
<keyword evidence="2" id="KW-1185">Reference proteome</keyword>
<dbReference type="InterPro" id="IPR013321">
    <property type="entry name" value="Arc_rbn_hlx_hlx"/>
</dbReference>